<protein>
    <submittedName>
        <fullName evidence="7">Major royal jelly protein 1</fullName>
    </submittedName>
</protein>
<feature type="signal peptide" evidence="6">
    <location>
        <begin position="1"/>
        <end position="19"/>
    </location>
</feature>
<evidence type="ECO:0000256" key="5">
    <source>
        <dbReference type="ARBA" id="ARBA00023180"/>
    </source>
</evidence>
<dbReference type="STRING" id="456900.A0A195CB37"/>
<dbReference type="InterPro" id="IPR017996">
    <property type="entry name" value="MRJP/yellow-related"/>
</dbReference>
<keyword evidence="3" id="KW-0964">Secreted</keyword>
<feature type="chain" id="PRO_5008269906" evidence="6">
    <location>
        <begin position="20"/>
        <end position="394"/>
    </location>
</feature>
<keyword evidence="4 6" id="KW-0732">Signal</keyword>
<evidence type="ECO:0000256" key="2">
    <source>
        <dbReference type="ARBA" id="ARBA00009127"/>
    </source>
</evidence>
<dbReference type="EMBL" id="KQ978072">
    <property type="protein sequence ID" value="KYM97323.1"/>
    <property type="molecule type" value="Genomic_DNA"/>
</dbReference>
<evidence type="ECO:0000256" key="1">
    <source>
        <dbReference type="ARBA" id="ARBA00004613"/>
    </source>
</evidence>
<evidence type="ECO:0000256" key="3">
    <source>
        <dbReference type="ARBA" id="ARBA00022525"/>
    </source>
</evidence>
<accession>A0A195CB37</accession>
<keyword evidence="5" id="KW-0325">Glycoprotein</keyword>
<evidence type="ECO:0000313" key="8">
    <source>
        <dbReference type="Proteomes" id="UP000078542"/>
    </source>
</evidence>
<reference evidence="7 8" key="1">
    <citation type="submission" date="2016-03" db="EMBL/GenBank/DDBJ databases">
        <title>Cyphomyrmex costatus WGS genome.</title>
        <authorList>
            <person name="Nygaard S."/>
            <person name="Hu H."/>
            <person name="Boomsma J."/>
            <person name="Zhang G."/>
        </authorList>
    </citation>
    <scope>NUCLEOTIDE SEQUENCE [LARGE SCALE GENOMIC DNA]</scope>
    <source>
        <strain evidence="7">MS0001</strain>
        <tissue evidence="7">Whole body</tissue>
    </source>
</reference>
<dbReference type="Pfam" id="PF03022">
    <property type="entry name" value="MRJP"/>
    <property type="match status" value="1"/>
</dbReference>
<dbReference type="GO" id="GO:0005576">
    <property type="term" value="C:extracellular region"/>
    <property type="evidence" value="ECO:0007669"/>
    <property type="project" value="UniProtKB-SubCell"/>
</dbReference>
<dbReference type="PRINTS" id="PR01366">
    <property type="entry name" value="ROYALJELLY"/>
</dbReference>
<gene>
    <name evidence="7" type="ORF">ALC62_12056</name>
</gene>
<comment type="similarity">
    <text evidence="2">Belongs to the major royal jelly protein family.</text>
</comment>
<name>A0A195CB37_9HYME</name>
<sequence length="394" mass="44344">MRYLFTDLLILCMTIASFGIKVNYKYEWKYADYIWESNEQKEDAINSGNYNRSMCLLFDVDKAKDGRIFITASREIGPGAPATLATITDEIGPGGPLLRPYPDWSWHNSNCTCDGIVNVMRINIRCNHIFALDSGKIGPDQICNPKLLIFNLKDDTLVKTIYIPFDIASNATSTGFLISPYVYIPGECTHFLDKMIVFMADLLGKGLVVFDSSTKSMCRVESDYMIPTESFVSIANQKCPYDGGIFSIVTLYDELYFVTTPGMKIYKIKIKSLLKCPNKKLANELTNVAIEIPSDSGQIASVGHSIFYSDSDGTAILGTNVFKKSDSNTVTLAQNYEKLQAISSIKVSRYWNKLICLSDRYHLFVLGTVNLNEINFRYFEMDLSKVQKKMNSIS</sequence>
<keyword evidence="8" id="KW-1185">Reference proteome</keyword>
<dbReference type="Proteomes" id="UP000078542">
    <property type="component" value="Unassembled WGS sequence"/>
</dbReference>
<dbReference type="InterPro" id="IPR011042">
    <property type="entry name" value="6-blade_b-propeller_TolB-like"/>
</dbReference>
<dbReference type="AlphaFoldDB" id="A0A195CB37"/>
<dbReference type="PANTHER" id="PTHR10009">
    <property type="entry name" value="PROTEIN YELLOW-RELATED"/>
    <property type="match status" value="1"/>
</dbReference>
<dbReference type="PANTHER" id="PTHR10009:SF7">
    <property type="entry name" value="GH10609P-RELATED"/>
    <property type="match status" value="1"/>
</dbReference>
<proteinExistence type="inferred from homology"/>
<organism evidence="7 8">
    <name type="scientific">Cyphomyrmex costatus</name>
    <dbReference type="NCBI Taxonomy" id="456900"/>
    <lineage>
        <taxon>Eukaryota</taxon>
        <taxon>Metazoa</taxon>
        <taxon>Ecdysozoa</taxon>
        <taxon>Arthropoda</taxon>
        <taxon>Hexapoda</taxon>
        <taxon>Insecta</taxon>
        <taxon>Pterygota</taxon>
        <taxon>Neoptera</taxon>
        <taxon>Endopterygota</taxon>
        <taxon>Hymenoptera</taxon>
        <taxon>Apocrita</taxon>
        <taxon>Aculeata</taxon>
        <taxon>Formicoidea</taxon>
        <taxon>Formicidae</taxon>
        <taxon>Myrmicinae</taxon>
        <taxon>Cyphomyrmex</taxon>
    </lineage>
</organism>
<dbReference type="Gene3D" id="2.120.10.30">
    <property type="entry name" value="TolB, C-terminal domain"/>
    <property type="match status" value="1"/>
</dbReference>
<comment type="subcellular location">
    <subcellularLocation>
        <location evidence="1">Secreted</location>
    </subcellularLocation>
</comment>
<evidence type="ECO:0000256" key="4">
    <source>
        <dbReference type="ARBA" id="ARBA00022729"/>
    </source>
</evidence>
<evidence type="ECO:0000256" key="6">
    <source>
        <dbReference type="SAM" id="SignalP"/>
    </source>
</evidence>
<evidence type="ECO:0000313" key="7">
    <source>
        <dbReference type="EMBL" id="KYM97323.1"/>
    </source>
</evidence>